<dbReference type="RefSeq" id="WP_086301369.1">
    <property type="nucleotide sequence ID" value="NZ_MZNE01000025.1"/>
</dbReference>
<dbReference type="InterPro" id="IPR054031">
    <property type="entry name" value="XylR_PBP1"/>
</dbReference>
<protein>
    <submittedName>
        <fullName evidence="5">XylR family transcriptional regulator</fullName>
    </submittedName>
</protein>
<dbReference type="PANTHER" id="PTHR30146">
    <property type="entry name" value="LACI-RELATED TRANSCRIPTIONAL REPRESSOR"/>
    <property type="match status" value="1"/>
</dbReference>
<keyword evidence="1" id="KW-0805">Transcription regulation</keyword>
<gene>
    <name evidence="6" type="ORF">B6C91_07220</name>
    <name evidence="5" type="ORF">B6D08_10855</name>
</gene>
<dbReference type="Gene3D" id="3.40.50.2300">
    <property type="match status" value="2"/>
</dbReference>
<evidence type="ECO:0000259" key="4">
    <source>
        <dbReference type="PROSITE" id="PS01124"/>
    </source>
</evidence>
<dbReference type="PANTHER" id="PTHR30146:SF24">
    <property type="entry name" value="XYLOSE OPERON REGULATORY PROTEIN"/>
    <property type="match status" value="1"/>
</dbReference>
<keyword evidence="3" id="KW-0804">Transcription</keyword>
<evidence type="ECO:0000313" key="5">
    <source>
        <dbReference type="EMBL" id="OTP98470.1"/>
    </source>
</evidence>
<dbReference type="Pfam" id="PF12833">
    <property type="entry name" value="HTH_18"/>
    <property type="match status" value="1"/>
</dbReference>
<dbReference type="Pfam" id="PF13377">
    <property type="entry name" value="Peripla_BP_3"/>
    <property type="match status" value="1"/>
</dbReference>
<dbReference type="AlphaFoldDB" id="A0A242NF56"/>
<dbReference type="SMART" id="SM00342">
    <property type="entry name" value="HTH_ARAC"/>
    <property type="match status" value="1"/>
</dbReference>
<evidence type="ECO:0000313" key="7">
    <source>
        <dbReference type="Proteomes" id="UP000194800"/>
    </source>
</evidence>
<dbReference type="InterPro" id="IPR009057">
    <property type="entry name" value="Homeodomain-like_sf"/>
</dbReference>
<dbReference type="EMBL" id="NART01000026">
    <property type="protein sequence ID" value="OTQ10013.1"/>
    <property type="molecule type" value="Genomic_DNA"/>
</dbReference>
<organism evidence="5 8">
    <name type="scientific">Gilliamella apicola</name>
    <dbReference type="NCBI Taxonomy" id="1196095"/>
    <lineage>
        <taxon>Bacteria</taxon>
        <taxon>Pseudomonadati</taxon>
        <taxon>Pseudomonadota</taxon>
        <taxon>Gammaproteobacteria</taxon>
        <taxon>Orbales</taxon>
        <taxon>Orbaceae</taxon>
        <taxon>Gilliamella</taxon>
    </lineage>
</organism>
<feature type="domain" description="HTH araC/xylS-type" evidence="4">
    <location>
        <begin position="290"/>
        <end position="388"/>
    </location>
</feature>
<evidence type="ECO:0000256" key="1">
    <source>
        <dbReference type="ARBA" id="ARBA00023015"/>
    </source>
</evidence>
<keyword evidence="7" id="KW-1185">Reference proteome</keyword>
<dbReference type="GO" id="GO:0000976">
    <property type="term" value="F:transcription cis-regulatory region binding"/>
    <property type="evidence" value="ECO:0007669"/>
    <property type="project" value="TreeGrafter"/>
</dbReference>
<proteinExistence type="predicted"/>
<dbReference type="PROSITE" id="PS01124">
    <property type="entry name" value="HTH_ARAC_FAMILY_2"/>
    <property type="match status" value="1"/>
</dbReference>
<dbReference type="InterPro" id="IPR018060">
    <property type="entry name" value="HTH_AraC"/>
</dbReference>
<name>A0A242NF56_9GAMM</name>
<evidence type="ECO:0000256" key="3">
    <source>
        <dbReference type="ARBA" id="ARBA00023163"/>
    </source>
</evidence>
<dbReference type="InterPro" id="IPR028082">
    <property type="entry name" value="Peripla_BP_I"/>
</dbReference>
<dbReference type="EMBL" id="NARP01000030">
    <property type="protein sequence ID" value="OTP98470.1"/>
    <property type="molecule type" value="Genomic_DNA"/>
</dbReference>
<dbReference type="GO" id="GO:0003700">
    <property type="term" value="F:DNA-binding transcription factor activity"/>
    <property type="evidence" value="ECO:0007669"/>
    <property type="project" value="InterPro"/>
</dbReference>
<dbReference type="CDD" id="cd01543">
    <property type="entry name" value="PBP1_XylR"/>
    <property type="match status" value="1"/>
</dbReference>
<comment type="caution">
    <text evidence="5">The sequence shown here is derived from an EMBL/GenBank/DDBJ whole genome shotgun (WGS) entry which is preliminary data.</text>
</comment>
<evidence type="ECO:0000313" key="6">
    <source>
        <dbReference type="EMBL" id="OTQ10013.1"/>
    </source>
</evidence>
<dbReference type="Gene3D" id="1.10.10.60">
    <property type="entry name" value="Homeodomain-like"/>
    <property type="match status" value="1"/>
</dbReference>
<sequence>MNINNKPCKVVLFFNANNIYDRQILKGIGDFLKLNDIHWNIYISETLIYDKKASFHFDCDGIIANFDDPDIEDLLIETDIPIIGVGSSYHDDASYPKVPYVAADNYAIMESAFNHLCDKGINQFAFYSIPTTRYCRWAGEREKIFEKILTQKGYQGVIYQGMRTSLNNWQESLEKLSKWLLSLPVNTGIIAVNDTRAHHILQACDMVGLKIPEELCLIGIDNEEVINNLSMVSLSTVKQGTEGVGFNAASLLHKLLTKGKIPASPLLIEPKKIIARRSTDYRSIQDPYVIQAMHYIRKYACKGIKVEQVISEMQISRSNLEIRFKESLGKTIHSVIHEEKFNRAKYLLIESSLSIKAISQQCGYPSIQYFYFLFKKFYGMTPKDFRSKFATINHL</sequence>
<dbReference type="OrthoDB" id="8766450at2"/>
<dbReference type="Proteomes" id="UP000194800">
    <property type="component" value="Unassembled WGS sequence"/>
</dbReference>
<evidence type="ECO:0000313" key="8">
    <source>
        <dbReference type="Proteomes" id="UP000194977"/>
    </source>
</evidence>
<accession>A0A242NF56</accession>
<dbReference type="InterPro" id="IPR020449">
    <property type="entry name" value="Tscrpt_reg_AraC-type_HTH"/>
</dbReference>
<dbReference type="InterPro" id="IPR046335">
    <property type="entry name" value="LacI/GalR-like_sensor"/>
</dbReference>
<dbReference type="SUPFAM" id="SSF46689">
    <property type="entry name" value="Homeodomain-like"/>
    <property type="match status" value="1"/>
</dbReference>
<dbReference type="Proteomes" id="UP000194977">
    <property type="component" value="Unassembled WGS sequence"/>
</dbReference>
<evidence type="ECO:0000256" key="2">
    <source>
        <dbReference type="ARBA" id="ARBA00023125"/>
    </source>
</evidence>
<dbReference type="SUPFAM" id="SSF53822">
    <property type="entry name" value="Periplasmic binding protein-like I"/>
    <property type="match status" value="1"/>
</dbReference>
<dbReference type="PRINTS" id="PR00032">
    <property type="entry name" value="HTHARAC"/>
</dbReference>
<dbReference type="Pfam" id="PF22177">
    <property type="entry name" value="PBP1_XylR"/>
    <property type="match status" value="1"/>
</dbReference>
<keyword evidence="2" id="KW-0238">DNA-binding</keyword>
<reference evidence="7 8" key="1">
    <citation type="submission" date="2017-03" db="EMBL/GenBank/DDBJ databases">
        <title>Comparative genomics of honeybee gut symbionts reveal geographically distinct and subgroup specific antibiotic resistance.</title>
        <authorList>
            <person name="Ludvigsen J."/>
            <person name="Porcellato D."/>
            <person name="Labee-Lund T.M."/>
            <person name="Amdam G.V."/>
            <person name="Rudi K."/>
        </authorList>
    </citation>
    <scope>NUCLEOTIDE SEQUENCE [LARGE SCALE GENOMIC DNA]</scope>
    <source>
        <strain evidence="5 8">A-7-12</strain>
        <strain evidence="6 7">A-9-12</strain>
    </source>
</reference>